<name>A0A7Y9XEV6_9ACTN</name>
<reference evidence="1 2" key="1">
    <citation type="submission" date="2020-07" db="EMBL/GenBank/DDBJ databases">
        <title>Sequencing the genomes of 1000 actinobacteria strains.</title>
        <authorList>
            <person name="Klenk H.-P."/>
        </authorList>
    </citation>
    <scope>NUCLEOTIDE SEQUENCE [LARGE SCALE GENOMIC DNA]</scope>
    <source>
        <strain evidence="1 2">DSM 45278</strain>
    </source>
</reference>
<sequence>MTTLLWDDVKDLFDPELMGSLPDLWVPDTSVHDWQSFLELVVERGWKYRYTDDDAVVPLPPARIALSRSGLSELRVWPSDSVLTIFRFYAPDEIDFDVDLRELQGQERLDILCDFLTVIGHRLGKPVLMYREGSRDHPVLGFDIRADRVVRLVEPVRDTCSSRTPPPSTPA</sequence>
<dbReference type="AlphaFoldDB" id="A0A7Y9XEV6"/>
<dbReference type="Proteomes" id="UP000584931">
    <property type="component" value="Unassembled WGS sequence"/>
</dbReference>
<proteinExistence type="predicted"/>
<dbReference type="RefSeq" id="WP_179810247.1">
    <property type="nucleotide sequence ID" value="NZ_JACCHL010000001.1"/>
</dbReference>
<gene>
    <name evidence="1" type="ORF">HNR06_002679</name>
</gene>
<evidence type="ECO:0000313" key="1">
    <source>
        <dbReference type="EMBL" id="NYH53090.1"/>
    </source>
</evidence>
<organism evidence="1 2">
    <name type="scientific">Nocardiopsis sinuspersici</name>
    <dbReference type="NCBI Taxonomy" id="501010"/>
    <lineage>
        <taxon>Bacteria</taxon>
        <taxon>Bacillati</taxon>
        <taxon>Actinomycetota</taxon>
        <taxon>Actinomycetes</taxon>
        <taxon>Streptosporangiales</taxon>
        <taxon>Nocardiopsidaceae</taxon>
        <taxon>Nocardiopsis</taxon>
    </lineage>
</organism>
<evidence type="ECO:0000313" key="2">
    <source>
        <dbReference type="Proteomes" id="UP000584931"/>
    </source>
</evidence>
<accession>A0A7Y9XEV6</accession>
<dbReference type="EMBL" id="JACCHL010000001">
    <property type="protein sequence ID" value="NYH53090.1"/>
    <property type="molecule type" value="Genomic_DNA"/>
</dbReference>
<protein>
    <submittedName>
        <fullName evidence="1">Uncharacterized protein</fullName>
    </submittedName>
</protein>
<comment type="caution">
    <text evidence="1">The sequence shown here is derived from an EMBL/GenBank/DDBJ whole genome shotgun (WGS) entry which is preliminary data.</text>
</comment>